<evidence type="ECO:0000256" key="1">
    <source>
        <dbReference type="ARBA" id="ARBA00004651"/>
    </source>
</evidence>
<evidence type="ECO:0000256" key="11">
    <source>
        <dbReference type="ARBA" id="ARBA00035120"/>
    </source>
</evidence>
<gene>
    <name evidence="15" type="primary">crcB1</name>
    <name evidence="14" type="synonym">crcB</name>
    <name evidence="14" type="synonym">fluC</name>
    <name evidence="15" type="ORF">SGA02_13000</name>
</gene>
<keyword evidence="10 14" id="KW-0407">Ion channel</keyword>
<dbReference type="EMBL" id="BKAX01000003">
    <property type="protein sequence ID" value="GEQ05472.1"/>
    <property type="molecule type" value="Genomic_DNA"/>
</dbReference>
<keyword evidence="2 14" id="KW-0813">Transport</keyword>
<feature type="transmembrane region" description="Helical" evidence="14">
    <location>
        <begin position="65"/>
        <end position="86"/>
    </location>
</feature>
<dbReference type="InterPro" id="IPR003691">
    <property type="entry name" value="FluC"/>
</dbReference>
<dbReference type="Pfam" id="PF02537">
    <property type="entry name" value="CRCB"/>
    <property type="match status" value="1"/>
</dbReference>
<evidence type="ECO:0000256" key="3">
    <source>
        <dbReference type="ARBA" id="ARBA00022475"/>
    </source>
</evidence>
<evidence type="ECO:0000256" key="12">
    <source>
        <dbReference type="ARBA" id="ARBA00035585"/>
    </source>
</evidence>
<feature type="binding site" evidence="14">
    <location>
        <position position="72"/>
    </location>
    <ligand>
        <name>Na(+)</name>
        <dbReference type="ChEBI" id="CHEBI:29101"/>
        <note>structural</note>
    </ligand>
</feature>
<reference evidence="15 16" key="1">
    <citation type="submission" date="2019-07" db="EMBL/GenBank/DDBJ databases">
        <title>Whole genome shotgun sequence of Staphylococcus gallinarum NBRC 109767.</title>
        <authorList>
            <person name="Hosoyama A."/>
            <person name="Uohara A."/>
            <person name="Ohji S."/>
            <person name="Ichikawa N."/>
        </authorList>
    </citation>
    <scope>NUCLEOTIDE SEQUENCE [LARGE SCALE GENOMIC DNA]</scope>
    <source>
        <strain evidence="15 16">NBRC 109767</strain>
    </source>
</reference>
<accession>A0ABQ0Y252</accession>
<dbReference type="HAMAP" id="MF_00454">
    <property type="entry name" value="FluC"/>
    <property type="match status" value="1"/>
</dbReference>
<keyword evidence="8 14" id="KW-0406">Ion transport</keyword>
<name>A0ABQ0Y252_STAGA</name>
<sequence length="122" mass="13484">MMQYLFIFIGGSIGALLRYWFSFMNPDSGFPTGTFIANIMGSFLMGLLGSLALKYFANNAHLKKGITTGFIGAFTTFSTFQFELVSMLAHQYYLLLVIYAITSYIIGIIVCYIGVRIGGKIA</sequence>
<keyword evidence="4 14" id="KW-0812">Transmembrane</keyword>
<evidence type="ECO:0000256" key="10">
    <source>
        <dbReference type="ARBA" id="ARBA00023303"/>
    </source>
</evidence>
<feature type="transmembrane region" description="Helical" evidence="14">
    <location>
        <begin position="35"/>
        <end position="53"/>
    </location>
</feature>
<proteinExistence type="inferred from homology"/>
<comment type="similarity">
    <text evidence="11 14">Belongs to the fluoride channel Fluc/FEX (TC 1.A.43) family.</text>
</comment>
<comment type="catalytic activity">
    <reaction evidence="12">
        <text>fluoride(in) = fluoride(out)</text>
        <dbReference type="Rhea" id="RHEA:76159"/>
        <dbReference type="ChEBI" id="CHEBI:17051"/>
    </reaction>
    <physiologicalReaction direction="left-to-right" evidence="12">
        <dbReference type="Rhea" id="RHEA:76160"/>
    </physiologicalReaction>
</comment>
<evidence type="ECO:0000256" key="9">
    <source>
        <dbReference type="ARBA" id="ARBA00023136"/>
    </source>
</evidence>
<organism evidence="15 16">
    <name type="scientific">Staphylococcus gallinarum</name>
    <dbReference type="NCBI Taxonomy" id="1293"/>
    <lineage>
        <taxon>Bacteria</taxon>
        <taxon>Bacillati</taxon>
        <taxon>Bacillota</taxon>
        <taxon>Bacilli</taxon>
        <taxon>Bacillales</taxon>
        <taxon>Staphylococcaceae</taxon>
        <taxon>Staphylococcus</taxon>
    </lineage>
</organism>
<keyword evidence="7 14" id="KW-0915">Sodium</keyword>
<evidence type="ECO:0000313" key="16">
    <source>
        <dbReference type="Proteomes" id="UP000321057"/>
    </source>
</evidence>
<feature type="transmembrane region" description="Helical" evidence="14">
    <location>
        <begin position="92"/>
        <end position="115"/>
    </location>
</feature>
<comment type="function">
    <text evidence="13 14">Fluoride-specific ion channel. Important for reducing fluoride concentration in the cell, thus reducing its toxicity.</text>
</comment>
<comment type="subcellular location">
    <subcellularLocation>
        <location evidence="1 14">Cell membrane</location>
        <topology evidence="1 14">Multi-pass membrane protein</topology>
    </subcellularLocation>
</comment>
<evidence type="ECO:0000256" key="14">
    <source>
        <dbReference type="HAMAP-Rule" id="MF_00454"/>
    </source>
</evidence>
<dbReference type="PANTHER" id="PTHR28259">
    <property type="entry name" value="FLUORIDE EXPORT PROTEIN 1-RELATED"/>
    <property type="match status" value="1"/>
</dbReference>
<evidence type="ECO:0000256" key="5">
    <source>
        <dbReference type="ARBA" id="ARBA00022723"/>
    </source>
</evidence>
<dbReference type="NCBIfam" id="NF010797">
    <property type="entry name" value="PRK14201.1"/>
    <property type="match status" value="1"/>
</dbReference>
<dbReference type="Proteomes" id="UP000321057">
    <property type="component" value="Unassembled WGS sequence"/>
</dbReference>
<evidence type="ECO:0000256" key="13">
    <source>
        <dbReference type="ARBA" id="ARBA00049940"/>
    </source>
</evidence>
<keyword evidence="6 14" id="KW-1133">Transmembrane helix</keyword>
<keyword evidence="16" id="KW-1185">Reference proteome</keyword>
<keyword evidence="3 14" id="KW-1003">Cell membrane</keyword>
<evidence type="ECO:0000256" key="4">
    <source>
        <dbReference type="ARBA" id="ARBA00022692"/>
    </source>
</evidence>
<comment type="caution">
    <text evidence="15">The sequence shown here is derived from an EMBL/GenBank/DDBJ whole genome shotgun (WGS) entry which is preliminary data.</text>
</comment>
<evidence type="ECO:0000256" key="6">
    <source>
        <dbReference type="ARBA" id="ARBA00022989"/>
    </source>
</evidence>
<evidence type="ECO:0000313" key="15">
    <source>
        <dbReference type="EMBL" id="GEQ05472.1"/>
    </source>
</evidence>
<dbReference type="PANTHER" id="PTHR28259:SF16">
    <property type="entry name" value="FLUORIDE-SPECIFIC ION CHANNEL FLUC 2"/>
    <property type="match status" value="1"/>
</dbReference>
<evidence type="ECO:0000256" key="7">
    <source>
        <dbReference type="ARBA" id="ARBA00023053"/>
    </source>
</evidence>
<evidence type="ECO:0000256" key="8">
    <source>
        <dbReference type="ARBA" id="ARBA00023065"/>
    </source>
</evidence>
<comment type="activity regulation">
    <text evidence="14">Na(+) is not transported, but it plays an essential structural role and its presence is essential for fluoride channel function.</text>
</comment>
<dbReference type="NCBIfam" id="TIGR00494">
    <property type="entry name" value="crcB"/>
    <property type="match status" value="1"/>
</dbReference>
<keyword evidence="5 14" id="KW-0479">Metal-binding</keyword>
<protein>
    <recommendedName>
        <fullName evidence="14">Fluoride-specific ion channel FluC</fullName>
    </recommendedName>
</protein>
<keyword evidence="9 14" id="KW-0472">Membrane</keyword>
<evidence type="ECO:0000256" key="2">
    <source>
        <dbReference type="ARBA" id="ARBA00022448"/>
    </source>
</evidence>
<feature type="transmembrane region" description="Helical" evidence="14">
    <location>
        <begin position="5"/>
        <end position="23"/>
    </location>
</feature>
<feature type="binding site" evidence="14">
    <location>
        <position position="75"/>
    </location>
    <ligand>
        <name>Na(+)</name>
        <dbReference type="ChEBI" id="CHEBI:29101"/>
        <note>structural</note>
    </ligand>
</feature>